<dbReference type="AlphaFoldDB" id="R1G3S1"/>
<proteinExistence type="predicted"/>
<dbReference type="Gene3D" id="3.40.50.12090">
    <property type="match status" value="1"/>
</dbReference>
<protein>
    <submittedName>
        <fullName evidence="1">Putative membrane-associated trancriptional regulator</fullName>
    </submittedName>
</protein>
<dbReference type="EMBL" id="APJZ01000001">
    <property type="protein sequence ID" value="EOD42781.1"/>
    <property type="molecule type" value="Genomic_DNA"/>
</dbReference>
<gene>
    <name evidence="1" type="ORF">Nst1_120</name>
</gene>
<keyword evidence="2" id="KW-1185">Reference proteome</keyword>
<evidence type="ECO:0000313" key="1">
    <source>
        <dbReference type="EMBL" id="EOD42781.1"/>
    </source>
</evidence>
<evidence type="ECO:0000313" key="2">
    <source>
        <dbReference type="Proteomes" id="UP000053279"/>
    </source>
</evidence>
<comment type="caution">
    <text evidence="1">The sequence shown here is derived from an EMBL/GenBank/DDBJ whole genome shotgun (WGS) entry which is preliminary data.</text>
</comment>
<accession>R1G3S1</accession>
<dbReference type="Proteomes" id="UP000053279">
    <property type="component" value="Unassembled WGS sequence"/>
</dbReference>
<name>R1G3S1_NANST</name>
<sequence length="404" mass="45695">MVTAILVTNITYADYLVANVVGHIYKLPVYTVYQDQGNISSTVQMLVNDNITNVIIIGGPAVISNLLLQELNQSNISYLWIWGTTRYDTSAYVALYFWNSSSGAVLITRDLVNGHVSPNKLQLVTEAVQYAEENDEPILIVPNGVLPESTLYALEKLNVSNVVIFTGGSSSLGNITDQLSSLNISYEIYSNNQPPLNCQNYLYVNITSNTSWEDIREIFTGEINGVCIVPMVVNNNVNITQEKDELKQEIENDYEMNRNGELNLTEIVERHINRLLEHQLLLLDKFEVLCNYTNNSLPICNILPQLNQTLTLTMQEVMNGNISALLDTQYQLENYNWEVIRDIGEYNEEEIIGEHMRHFRREIENEDQISIENNNETLNINGQSSVTINNESITINGKGSMNIV</sequence>
<organism evidence="1 2">
    <name type="scientific">Nanobsidianus stetteri</name>
    <dbReference type="NCBI Taxonomy" id="1294122"/>
    <lineage>
        <taxon>Archaea</taxon>
        <taxon>Nanobdellota</taxon>
        <taxon>Candidatus Nanoarchaeia</taxon>
        <taxon>Nanoarchaeales</taxon>
        <taxon>Nanopusillaceae</taxon>
        <taxon>Candidatus Nanobsidianus</taxon>
    </lineage>
</organism>
<reference evidence="1 2" key="1">
    <citation type="submission" date="2013-02" db="EMBL/GenBank/DDBJ databases">
        <title>Insights into archaeal evolution and symbiosis from the genomes of a Nanoarchaeon and its crenarchaeal host from Yellowstone National Park.</title>
        <authorList>
            <person name="Podar M."/>
            <person name="Makarova K.S."/>
            <person name="Graham D.E."/>
            <person name="Wolf Y.I."/>
            <person name="Koonin E.V."/>
            <person name="Reysenbach A.-L."/>
        </authorList>
    </citation>
    <scope>NUCLEOTIDE SEQUENCE [LARGE SCALE GENOMIC DNA]</scope>
</reference>